<dbReference type="PANTHER" id="PTHR31499">
    <property type="entry name" value="MYB FAMILY TRANSCRIPTION FACTOR PHL11"/>
    <property type="match status" value="1"/>
</dbReference>
<dbReference type="InterPro" id="IPR009057">
    <property type="entry name" value="Homeodomain-like_sf"/>
</dbReference>
<accession>A0A5A7PMJ7</accession>
<dbReference type="OrthoDB" id="551907at2759"/>
<feature type="domain" description="MYB-CC type transcription factor LHEQLE-containing" evidence="5">
    <location>
        <begin position="163"/>
        <end position="208"/>
    </location>
</feature>
<feature type="compositionally biased region" description="Basic and acidic residues" evidence="4">
    <location>
        <begin position="126"/>
        <end position="135"/>
    </location>
</feature>
<dbReference type="Gene3D" id="1.10.10.60">
    <property type="entry name" value="Homeodomain-like"/>
    <property type="match status" value="1"/>
</dbReference>
<keyword evidence="1" id="KW-0805">Transcription regulation</keyword>
<organism evidence="6 7">
    <name type="scientific">Striga asiatica</name>
    <name type="common">Asiatic witchweed</name>
    <name type="synonym">Buchnera asiatica</name>
    <dbReference type="NCBI Taxonomy" id="4170"/>
    <lineage>
        <taxon>Eukaryota</taxon>
        <taxon>Viridiplantae</taxon>
        <taxon>Streptophyta</taxon>
        <taxon>Embryophyta</taxon>
        <taxon>Tracheophyta</taxon>
        <taxon>Spermatophyta</taxon>
        <taxon>Magnoliopsida</taxon>
        <taxon>eudicotyledons</taxon>
        <taxon>Gunneridae</taxon>
        <taxon>Pentapetalae</taxon>
        <taxon>asterids</taxon>
        <taxon>lamiids</taxon>
        <taxon>Lamiales</taxon>
        <taxon>Orobanchaceae</taxon>
        <taxon>Buchnereae</taxon>
        <taxon>Striga</taxon>
    </lineage>
</organism>
<evidence type="ECO:0000256" key="2">
    <source>
        <dbReference type="ARBA" id="ARBA00023163"/>
    </source>
</evidence>
<feature type="compositionally biased region" description="Polar residues" evidence="4">
    <location>
        <begin position="140"/>
        <end position="154"/>
    </location>
</feature>
<keyword evidence="2" id="KW-0804">Transcription</keyword>
<feature type="region of interest" description="Disordered" evidence="4">
    <location>
        <begin position="124"/>
        <end position="154"/>
    </location>
</feature>
<evidence type="ECO:0000256" key="3">
    <source>
        <dbReference type="ARBA" id="ARBA00023242"/>
    </source>
</evidence>
<dbReference type="InterPro" id="IPR046955">
    <property type="entry name" value="PHR1-like"/>
</dbReference>
<proteinExistence type="predicted"/>
<dbReference type="AlphaFoldDB" id="A0A5A7PMJ7"/>
<dbReference type="Proteomes" id="UP000325081">
    <property type="component" value="Unassembled WGS sequence"/>
</dbReference>
<evidence type="ECO:0000313" key="7">
    <source>
        <dbReference type="Proteomes" id="UP000325081"/>
    </source>
</evidence>
<keyword evidence="6" id="KW-0238">DNA-binding</keyword>
<dbReference type="EMBL" id="BKCP01004805">
    <property type="protein sequence ID" value="GER33838.1"/>
    <property type="molecule type" value="Genomic_DNA"/>
</dbReference>
<evidence type="ECO:0000313" key="6">
    <source>
        <dbReference type="EMBL" id="GER33838.1"/>
    </source>
</evidence>
<feature type="region of interest" description="Disordered" evidence="4">
    <location>
        <begin position="218"/>
        <end position="248"/>
    </location>
</feature>
<dbReference type="InterPro" id="IPR006447">
    <property type="entry name" value="Myb_dom_plants"/>
</dbReference>
<name>A0A5A7PMJ7_STRAF</name>
<keyword evidence="6" id="KW-0371">Homeobox</keyword>
<dbReference type="NCBIfam" id="TIGR01557">
    <property type="entry name" value="myb_SHAQKYF"/>
    <property type="match status" value="1"/>
</dbReference>
<dbReference type="PANTHER" id="PTHR31499:SF49">
    <property type="entry name" value="PROTEIN PHOSPHATE STARVATION RESPONSE 1-LIKE ISOFORM X1"/>
    <property type="match status" value="1"/>
</dbReference>
<comment type="caution">
    <text evidence="6">The sequence shown here is derived from an EMBL/GenBank/DDBJ whole genome shotgun (WGS) entry which is preliminary data.</text>
</comment>
<dbReference type="InterPro" id="IPR025756">
    <property type="entry name" value="Myb_CC_LHEQLE"/>
</dbReference>
<evidence type="ECO:0000256" key="4">
    <source>
        <dbReference type="SAM" id="MobiDB-lite"/>
    </source>
</evidence>
<keyword evidence="7" id="KW-1185">Reference proteome</keyword>
<reference evidence="7" key="1">
    <citation type="journal article" date="2019" name="Curr. Biol.">
        <title>Genome Sequence of Striga asiatica Provides Insight into the Evolution of Plant Parasitism.</title>
        <authorList>
            <person name="Yoshida S."/>
            <person name="Kim S."/>
            <person name="Wafula E.K."/>
            <person name="Tanskanen J."/>
            <person name="Kim Y.M."/>
            <person name="Honaas L."/>
            <person name="Yang Z."/>
            <person name="Spallek T."/>
            <person name="Conn C.E."/>
            <person name="Ichihashi Y."/>
            <person name="Cheong K."/>
            <person name="Cui S."/>
            <person name="Der J.P."/>
            <person name="Gundlach H."/>
            <person name="Jiao Y."/>
            <person name="Hori C."/>
            <person name="Ishida J.K."/>
            <person name="Kasahara H."/>
            <person name="Kiba T."/>
            <person name="Kim M.S."/>
            <person name="Koo N."/>
            <person name="Laohavisit A."/>
            <person name="Lee Y.H."/>
            <person name="Lumba S."/>
            <person name="McCourt P."/>
            <person name="Mortimer J.C."/>
            <person name="Mutuku J.M."/>
            <person name="Nomura T."/>
            <person name="Sasaki-Sekimoto Y."/>
            <person name="Seto Y."/>
            <person name="Wang Y."/>
            <person name="Wakatake T."/>
            <person name="Sakakibara H."/>
            <person name="Demura T."/>
            <person name="Yamaguchi S."/>
            <person name="Yoneyama K."/>
            <person name="Manabe R.I."/>
            <person name="Nelson D.C."/>
            <person name="Schulman A.H."/>
            <person name="Timko M.P."/>
            <person name="dePamphilis C.W."/>
            <person name="Choi D."/>
            <person name="Shirasu K."/>
        </authorList>
    </citation>
    <scope>NUCLEOTIDE SEQUENCE [LARGE SCALE GENOMIC DNA]</scope>
    <source>
        <strain evidence="7">cv. UVA1</strain>
    </source>
</reference>
<dbReference type="SUPFAM" id="SSF46689">
    <property type="entry name" value="Homeodomain-like"/>
    <property type="match status" value="1"/>
</dbReference>
<evidence type="ECO:0000259" key="5">
    <source>
        <dbReference type="Pfam" id="PF14379"/>
    </source>
</evidence>
<evidence type="ECO:0000256" key="1">
    <source>
        <dbReference type="ARBA" id="ARBA00023015"/>
    </source>
</evidence>
<gene>
    <name evidence="6" type="ORF">STAS_10004</name>
</gene>
<sequence length="325" mass="36000">MFPRLIQPREAILSQESRRRPAGGGYGQRVGGDPCLVLTSDPKPRLRWTADLHERFVDAVTQLGGAGKDPLLVRVLLNMNFNFYQLNSALFSEATPKAIMRTMGVKGLTLFHLKSHLQKYRLGKQSGKELGEASKDGTYLNDSPRASHSPENLQASDVNEGYEVKEALRAQMEVQSKLHLQVEAEKHLQIRQDAEKRYMAMLEQACKMLADQILGSPLANEDGDGFQGNGPKSEPNDSPSPLILPYPAQTTGPLVYPSRFEIPPNLHQQRADCSTESCLTSHDVDPTNASFVWGESEAYTSDLPMGEWSEGLVESNLFQAVNGIY</sequence>
<keyword evidence="3" id="KW-0539">Nucleus</keyword>
<dbReference type="Pfam" id="PF14379">
    <property type="entry name" value="Myb_CC_LHEQLE"/>
    <property type="match status" value="1"/>
</dbReference>
<protein>
    <submittedName>
        <fullName evidence="6">Homeodomain-like superfamily protein</fullName>
    </submittedName>
</protein>
<dbReference type="GO" id="GO:0003700">
    <property type="term" value="F:DNA-binding transcription factor activity"/>
    <property type="evidence" value="ECO:0007669"/>
    <property type="project" value="InterPro"/>
</dbReference>
<dbReference type="GO" id="GO:0003677">
    <property type="term" value="F:DNA binding"/>
    <property type="evidence" value="ECO:0007669"/>
    <property type="project" value="UniProtKB-KW"/>
</dbReference>